<feature type="coiled-coil region" evidence="1">
    <location>
        <begin position="42"/>
        <end position="76"/>
    </location>
</feature>
<reference evidence="3" key="1">
    <citation type="submission" date="2020-10" db="EMBL/GenBank/DDBJ databases">
        <authorList>
            <person name="Gilroy R."/>
        </authorList>
    </citation>
    <scope>NUCLEOTIDE SEQUENCE</scope>
    <source>
        <strain evidence="3">CHK195-15760</strain>
    </source>
</reference>
<keyword evidence="2" id="KW-0472">Membrane</keyword>
<evidence type="ECO:0000256" key="2">
    <source>
        <dbReference type="SAM" id="Phobius"/>
    </source>
</evidence>
<accession>A0A9D1M1A5</accession>
<name>A0A9D1M1A5_9FIRM</name>
<dbReference type="AlphaFoldDB" id="A0A9D1M1A5"/>
<sequence>MLELIIPAVIIVVIMFGFAIFMLKNIVKRINQNTKKYFVDKLQDFDYMIAEKEKEIEILNKKIEKLRKAKENSDDEVVVQVHKKQESREQIVYDIPTPQYREETFFRTYKTLNKEFDINDEKVLKEFIKEHKSEYEEEYQLLENFKNYFTKNAIYECLTLTSEEQLDLVKSVMNEKDKKYIEPLIQKIKVFSVVELLEQIKERMDKINPTIYVYVGRENVNYDYLGSNIKTKLFKNMSKGIMIEYQDKIYDYSI</sequence>
<feature type="transmembrane region" description="Helical" evidence="2">
    <location>
        <begin position="6"/>
        <end position="27"/>
    </location>
</feature>
<evidence type="ECO:0000313" key="4">
    <source>
        <dbReference type="Proteomes" id="UP000824093"/>
    </source>
</evidence>
<comment type="caution">
    <text evidence="3">The sequence shown here is derived from an EMBL/GenBank/DDBJ whole genome shotgun (WGS) entry which is preliminary data.</text>
</comment>
<organism evidence="3 4">
    <name type="scientific">Candidatus Merdicola faecigallinarum</name>
    <dbReference type="NCBI Taxonomy" id="2840862"/>
    <lineage>
        <taxon>Bacteria</taxon>
        <taxon>Bacillati</taxon>
        <taxon>Bacillota</taxon>
        <taxon>Clostridia</taxon>
        <taxon>Candidatus Merdicola</taxon>
    </lineage>
</organism>
<dbReference type="EMBL" id="DVNH01000040">
    <property type="protein sequence ID" value="HIU52018.1"/>
    <property type="molecule type" value="Genomic_DNA"/>
</dbReference>
<evidence type="ECO:0000256" key="1">
    <source>
        <dbReference type="SAM" id="Coils"/>
    </source>
</evidence>
<gene>
    <name evidence="3" type="ORF">IAB70_05310</name>
</gene>
<keyword evidence="1" id="KW-0175">Coiled coil</keyword>
<reference evidence="3" key="2">
    <citation type="journal article" date="2021" name="PeerJ">
        <title>Extensive microbial diversity within the chicken gut microbiome revealed by metagenomics and culture.</title>
        <authorList>
            <person name="Gilroy R."/>
            <person name="Ravi A."/>
            <person name="Getino M."/>
            <person name="Pursley I."/>
            <person name="Horton D.L."/>
            <person name="Alikhan N.F."/>
            <person name="Baker D."/>
            <person name="Gharbi K."/>
            <person name="Hall N."/>
            <person name="Watson M."/>
            <person name="Adriaenssens E.M."/>
            <person name="Foster-Nyarko E."/>
            <person name="Jarju S."/>
            <person name="Secka A."/>
            <person name="Antonio M."/>
            <person name="Oren A."/>
            <person name="Chaudhuri R.R."/>
            <person name="La Ragione R."/>
            <person name="Hildebrand F."/>
            <person name="Pallen M.J."/>
        </authorList>
    </citation>
    <scope>NUCLEOTIDE SEQUENCE</scope>
    <source>
        <strain evidence="3">CHK195-15760</strain>
    </source>
</reference>
<keyword evidence="2" id="KW-1133">Transmembrane helix</keyword>
<evidence type="ECO:0000313" key="3">
    <source>
        <dbReference type="EMBL" id="HIU52018.1"/>
    </source>
</evidence>
<proteinExistence type="predicted"/>
<keyword evidence="2" id="KW-0812">Transmembrane</keyword>
<dbReference type="Proteomes" id="UP000824093">
    <property type="component" value="Unassembled WGS sequence"/>
</dbReference>
<protein>
    <submittedName>
        <fullName evidence="3">Uncharacterized protein</fullName>
    </submittedName>
</protein>